<dbReference type="RefSeq" id="XP_007695765.1">
    <property type="nucleotide sequence ID" value="XM_007697575.1"/>
</dbReference>
<accession>M2SLK7</accession>
<dbReference type="KEGG" id="bsc:COCSADRAFT_268298"/>
<proteinExistence type="predicted"/>
<dbReference type="HOGENOM" id="CLU_2722055_0_0_1"/>
<gene>
    <name evidence="1" type="ORF">COCSADRAFT_268298</name>
</gene>
<sequence>MQPQAMPALTLTTRLCLSNSNCRHPLVFCTYFHLWQATGFSLKELVIEVYFCEPFHSEGAPALAQPRLGLTG</sequence>
<name>M2SLK7_COCSN</name>
<reference evidence="2" key="2">
    <citation type="journal article" date="2013" name="PLoS Genet.">
        <title>Comparative genome structure, secondary metabolite, and effector coding capacity across Cochliobolus pathogens.</title>
        <authorList>
            <person name="Condon B.J."/>
            <person name="Leng Y."/>
            <person name="Wu D."/>
            <person name="Bushley K.E."/>
            <person name="Ohm R.A."/>
            <person name="Otillar R."/>
            <person name="Martin J."/>
            <person name="Schackwitz W."/>
            <person name="Grimwood J."/>
            <person name="MohdZainudin N."/>
            <person name="Xue C."/>
            <person name="Wang R."/>
            <person name="Manning V.A."/>
            <person name="Dhillon B."/>
            <person name="Tu Z.J."/>
            <person name="Steffenson B.J."/>
            <person name="Salamov A."/>
            <person name="Sun H."/>
            <person name="Lowry S."/>
            <person name="LaButti K."/>
            <person name="Han J."/>
            <person name="Copeland A."/>
            <person name="Lindquist E."/>
            <person name="Barry K."/>
            <person name="Schmutz J."/>
            <person name="Baker S.E."/>
            <person name="Ciuffetti L.M."/>
            <person name="Grigoriev I.V."/>
            <person name="Zhong S."/>
            <person name="Turgeon B.G."/>
        </authorList>
    </citation>
    <scope>NUCLEOTIDE SEQUENCE [LARGE SCALE GENOMIC DNA]</scope>
    <source>
        <strain evidence="2">ND90Pr / ATCC 201652</strain>
    </source>
</reference>
<protein>
    <submittedName>
        <fullName evidence="1">Uncharacterized protein</fullName>
    </submittedName>
</protein>
<dbReference type="GeneID" id="19135563"/>
<reference evidence="1 2" key="1">
    <citation type="journal article" date="2012" name="PLoS Pathog.">
        <title>Diverse lifestyles and strategies of plant pathogenesis encoded in the genomes of eighteen Dothideomycetes fungi.</title>
        <authorList>
            <person name="Ohm R.A."/>
            <person name="Feau N."/>
            <person name="Henrissat B."/>
            <person name="Schoch C.L."/>
            <person name="Horwitz B.A."/>
            <person name="Barry K.W."/>
            <person name="Condon B.J."/>
            <person name="Copeland A.C."/>
            <person name="Dhillon B."/>
            <person name="Glaser F."/>
            <person name="Hesse C.N."/>
            <person name="Kosti I."/>
            <person name="LaButti K."/>
            <person name="Lindquist E.A."/>
            <person name="Lucas S."/>
            <person name="Salamov A.A."/>
            <person name="Bradshaw R.E."/>
            <person name="Ciuffetti L."/>
            <person name="Hamelin R.C."/>
            <person name="Kema G.H.J."/>
            <person name="Lawrence C."/>
            <person name="Scott J.A."/>
            <person name="Spatafora J.W."/>
            <person name="Turgeon B.G."/>
            <person name="de Wit P.J.G.M."/>
            <person name="Zhong S."/>
            <person name="Goodwin S.B."/>
            <person name="Grigoriev I.V."/>
        </authorList>
    </citation>
    <scope>NUCLEOTIDE SEQUENCE [LARGE SCALE GENOMIC DNA]</scope>
    <source>
        <strain evidence="2">ND90Pr / ATCC 201652</strain>
    </source>
</reference>
<keyword evidence="2" id="KW-1185">Reference proteome</keyword>
<evidence type="ECO:0000313" key="2">
    <source>
        <dbReference type="Proteomes" id="UP000016934"/>
    </source>
</evidence>
<evidence type="ECO:0000313" key="1">
    <source>
        <dbReference type="EMBL" id="EMD68053.1"/>
    </source>
</evidence>
<dbReference type="EMBL" id="KB445638">
    <property type="protein sequence ID" value="EMD68053.1"/>
    <property type="molecule type" value="Genomic_DNA"/>
</dbReference>
<dbReference type="Proteomes" id="UP000016934">
    <property type="component" value="Unassembled WGS sequence"/>
</dbReference>
<dbReference type="AlphaFoldDB" id="M2SLK7"/>
<organism evidence="1 2">
    <name type="scientific">Cochliobolus sativus (strain ND90Pr / ATCC 201652)</name>
    <name type="common">Common root rot and spot blotch fungus</name>
    <name type="synonym">Bipolaris sorokiniana</name>
    <dbReference type="NCBI Taxonomy" id="665912"/>
    <lineage>
        <taxon>Eukaryota</taxon>
        <taxon>Fungi</taxon>
        <taxon>Dikarya</taxon>
        <taxon>Ascomycota</taxon>
        <taxon>Pezizomycotina</taxon>
        <taxon>Dothideomycetes</taxon>
        <taxon>Pleosporomycetidae</taxon>
        <taxon>Pleosporales</taxon>
        <taxon>Pleosporineae</taxon>
        <taxon>Pleosporaceae</taxon>
        <taxon>Bipolaris</taxon>
    </lineage>
</organism>